<evidence type="ECO:0000313" key="1">
    <source>
        <dbReference type="EMBL" id="GIN57362.1"/>
    </source>
</evidence>
<organism evidence="1 2">
    <name type="scientific">Lederbergia ruris</name>
    <dbReference type="NCBI Taxonomy" id="217495"/>
    <lineage>
        <taxon>Bacteria</taxon>
        <taxon>Bacillati</taxon>
        <taxon>Bacillota</taxon>
        <taxon>Bacilli</taxon>
        <taxon>Bacillales</taxon>
        <taxon>Bacillaceae</taxon>
        <taxon>Lederbergia</taxon>
    </lineage>
</organism>
<name>A0ABQ4KJ74_9BACI</name>
<gene>
    <name evidence="1" type="ORF">J8TS2_16810</name>
</gene>
<accession>A0ABQ4KJ74</accession>
<dbReference type="Proteomes" id="UP000679950">
    <property type="component" value="Unassembled WGS sequence"/>
</dbReference>
<evidence type="ECO:0000313" key="2">
    <source>
        <dbReference type="Proteomes" id="UP000679950"/>
    </source>
</evidence>
<proteinExistence type="predicted"/>
<keyword evidence="2" id="KW-1185">Reference proteome</keyword>
<reference evidence="1 2" key="1">
    <citation type="submission" date="2021-03" db="EMBL/GenBank/DDBJ databases">
        <title>Antimicrobial resistance genes in bacteria isolated from Japanese honey, and their potential for conferring macrolide and lincosamide resistance in the American foulbrood pathogen Paenibacillus larvae.</title>
        <authorList>
            <person name="Okamoto M."/>
            <person name="Kumagai M."/>
            <person name="Kanamori H."/>
            <person name="Takamatsu D."/>
        </authorList>
    </citation>
    <scope>NUCLEOTIDE SEQUENCE [LARGE SCALE GENOMIC DNA]</scope>
    <source>
        <strain evidence="1 2">J8TS2</strain>
    </source>
</reference>
<protein>
    <submittedName>
        <fullName evidence="1">Uncharacterized protein</fullName>
    </submittedName>
</protein>
<dbReference type="EMBL" id="BORB01000011">
    <property type="protein sequence ID" value="GIN57362.1"/>
    <property type="molecule type" value="Genomic_DNA"/>
</dbReference>
<dbReference type="RefSeq" id="WP_212966081.1">
    <property type="nucleotide sequence ID" value="NZ_BORB01000011.1"/>
</dbReference>
<sequence length="277" mass="34420">MLTLEEYISKRKKKDRINEFDFESKAQNMQTCMNYIFEYFNQYLDESKMDEKTVLNEERLEKYKNSLRHYESDIQEWLVGIYDDYDKQLNRSIVSYLKKDDLFNLYNTDQEFRSASYDCYAQLIKKNHFLKEQTEMLFLFIKDHHRIQSNPRMDFENIYILEEVEEWIKKTWDKYQVNLLTFASNYVSRFFENEETWDVKHRIRSKDSWRKYEYDYKQKSNLFNINSLHRKISSKPFIRGKKQFLEVLLMYCWLHEIDGDEDYWQEYINKVFPSIPF</sequence>
<comment type="caution">
    <text evidence="1">The sequence shown here is derived from an EMBL/GenBank/DDBJ whole genome shotgun (WGS) entry which is preliminary data.</text>
</comment>